<sequence length="118" mass="13523">MNLNTDSHQDIADKLSKLDEKDEIKPLEIIGRTAVYVFYSSYKHVRQLTRFGNLAYSSKKARYALLYVNTDELEQILPALDKLHFVKQVKVSELDNLNLDFAAAFQETVSDNQKIAEA</sequence>
<protein>
    <submittedName>
        <fullName evidence="2">UPF0298 protein YdgE</fullName>
    </submittedName>
</protein>
<organism evidence="2 3">
    <name type="scientific">Pseudolactococcus insecticola</name>
    <dbReference type="NCBI Taxonomy" id="2709158"/>
    <lineage>
        <taxon>Bacteria</taxon>
        <taxon>Bacillati</taxon>
        <taxon>Bacillota</taxon>
        <taxon>Bacilli</taxon>
        <taxon>Lactobacillales</taxon>
        <taxon>Streptococcaceae</taxon>
        <taxon>Pseudolactococcus</taxon>
    </lineage>
</organism>
<keyword evidence="3" id="KW-1185">Reference proteome</keyword>
<name>A0A6A0B8W3_9LACT</name>
<evidence type="ECO:0000313" key="3">
    <source>
        <dbReference type="Proteomes" id="UP000475928"/>
    </source>
</evidence>
<keyword evidence="1" id="KW-0963">Cytoplasm</keyword>
<dbReference type="Proteomes" id="UP000475928">
    <property type="component" value="Unassembled WGS sequence"/>
</dbReference>
<evidence type="ECO:0000313" key="2">
    <source>
        <dbReference type="EMBL" id="GFH41185.1"/>
    </source>
</evidence>
<gene>
    <name evidence="2" type="primary">ydgE</name>
    <name evidence="2" type="ORF">Hs20B_15830</name>
</gene>
<proteinExistence type="predicted"/>
<reference evidence="2 3" key="1">
    <citation type="submission" date="2020-02" db="EMBL/GenBank/DDBJ databases">
        <title>Draft genome sequence of Lactococcus sp. Hs20B0-1.</title>
        <authorList>
            <person name="Noda S."/>
            <person name="Yuki M."/>
            <person name="Ohkuma M."/>
        </authorList>
    </citation>
    <scope>NUCLEOTIDE SEQUENCE [LARGE SCALE GENOMIC DNA]</scope>
    <source>
        <strain evidence="2 3">Hs20B0-1</strain>
    </source>
</reference>
<evidence type="ECO:0000256" key="1">
    <source>
        <dbReference type="ARBA" id="ARBA00022490"/>
    </source>
</evidence>
<dbReference type="Pfam" id="PF09902">
    <property type="entry name" value="DUF2129"/>
    <property type="match status" value="1"/>
</dbReference>
<dbReference type="InterPro" id="IPR016979">
    <property type="entry name" value="DUF2129"/>
</dbReference>
<accession>A0A6A0B8W3</accession>
<dbReference type="AlphaFoldDB" id="A0A6A0B8W3"/>
<dbReference type="EMBL" id="BLLH01000010">
    <property type="protein sequence ID" value="GFH41185.1"/>
    <property type="molecule type" value="Genomic_DNA"/>
</dbReference>
<comment type="caution">
    <text evidence="2">The sequence shown here is derived from an EMBL/GenBank/DDBJ whole genome shotgun (WGS) entry which is preliminary data.</text>
</comment>